<proteinExistence type="inferred from homology"/>
<dbReference type="PANTHER" id="PTHR12001">
    <property type="entry name" value="GERANYLGERANYL PYROPHOSPHATE SYNTHASE"/>
    <property type="match status" value="1"/>
</dbReference>
<evidence type="ECO:0000256" key="1">
    <source>
        <dbReference type="ARBA" id="ARBA00022723"/>
    </source>
</evidence>
<keyword evidence="6" id="KW-1185">Reference proteome</keyword>
<dbReference type="Proteomes" id="UP001143474">
    <property type="component" value="Unassembled WGS sequence"/>
</dbReference>
<dbReference type="PROSITE" id="PS00444">
    <property type="entry name" value="POLYPRENYL_SYNTHASE_2"/>
    <property type="match status" value="1"/>
</dbReference>
<dbReference type="GO" id="GO:0046872">
    <property type="term" value="F:metal ion binding"/>
    <property type="evidence" value="ECO:0007669"/>
    <property type="project" value="UniProtKB-KW"/>
</dbReference>
<comment type="similarity">
    <text evidence="3">Belongs to the FPP/GGPP synthase family.</text>
</comment>
<reference evidence="5" key="1">
    <citation type="journal article" date="2014" name="Int. J. Syst. Evol. Microbiol.">
        <title>Complete genome sequence of Corynebacterium casei LMG S-19264T (=DSM 44701T), isolated from a smear-ripened cheese.</title>
        <authorList>
            <consortium name="US DOE Joint Genome Institute (JGI-PGF)"/>
            <person name="Walter F."/>
            <person name="Albersmeier A."/>
            <person name="Kalinowski J."/>
            <person name="Ruckert C."/>
        </authorList>
    </citation>
    <scope>NUCLEOTIDE SEQUENCE</scope>
    <source>
        <strain evidence="5">VKM Ac-2007</strain>
    </source>
</reference>
<dbReference type="InterPro" id="IPR000092">
    <property type="entry name" value="Polyprenyl_synt"/>
</dbReference>
<dbReference type="Pfam" id="PF00348">
    <property type="entry name" value="polyprenyl_synt"/>
    <property type="match status" value="1"/>
</dbReference>
<evidence type="ECO:0000313" key="5">
    <source>
        <dbReference type="EMBL" id="GLK15288.1"/>
    </source>
</evidence>
<evidence type="ECO:0000256" key="2">
    <source>
        <dbReference type="ARBA" id="ARBA00022842"/>
    </source>
</evidence>
<dbReference type="SUPFAM" id="SSF48576">
    <property type="entry name" value="Terpenoid synthases"/>
    <property type="match status" value="1"/>
</dbReference>
<keyword evidence="1" id="KW-0479">Metal-binding</keyword>
<evidence type="ECO:0000313" key="6">
    <source>
        <dbReference type="Proteomes" id="UP001143474"/>
    </source>
</evidence>
<dbReference type="GO" id="GO:0008299">
    <property type="term" value="P:isoprenoid biosynthetic process"/>
    <property type="evidence" value="ECO:0007669"/>
    <property type="project" value="InterPro"/>
</dbReference>
<evidence type="ECO:0000256" key="4">
    <source>
        <dbReference type="SAM" id="MobiDB-lite"/>
    </source>
</evidence>
<evidence type="ECO:0000256" key="3">
    <source>
        <dbReference type="RuleBase" id="RU004466"/>
    </source>
</evidence>
<keyword evidence="3" id="KW-0808">Transferase</keyword>
<dbReference type="AlphaFoldDB" id="A0A9W6IBU9"/>
<reference evidence="5" key="2">
    <citation type="submission" date="2023-01" db="EMBL/GenBank/DDBJ databases">
        <authorList>
            <person name="Sun Q."/>
            <person name="Evtushenko L."/>
        </authorList>
    </citation>
    <scope>NUCLEOTIDE SEQUENCE</scope>
    <source>
        <strain evidence="5">VKM Ac-2007</strain>
    </source>
</reference>
<sequence length="412" mass="42950">MTSVEGRPAAGTTADRHVAAEALTEPPAVAATPERRPTGRTVTDGRPAPGVVAEGGPVGGAVAEGRPVTGGTTGEGRSAREVLLWSRDVVESVLRPAVDTLPPSMRRIAGYHFGWWDEYGEPTRADSGKAIRPALVLLAAEAVGGAAAEALPAAVAVELAHNFSLLHDDVMDGDRTRRHRPTAWAVFGVSPAILAGDALLALAFEALSEGDHPVAPEATRIFGAAIQALLEGQSADVAFERRQDVELAECLIMAAGKTGALLGGACALGALFGGGNPEQVERLRAFGSDLGLAFQLVDDLLGIWGDPEVTGKPVYSDLRSRKKSLPVVAALASPTPAGRELAGLYHREHPLTDTDLVHAAELVDAVGGRAWSQSQADALLARALRHLRSAGFTPRPAAELGALARLVTRRDR</sequence>
<dbReference type="PROSITE" id="PS00723">
    <property type="entry name" value="POLYPRENYL_SYNTHASE_1"/>
    <property type="match status" value="1"/>
</dbReference>
<dbReference type="EMBL" id="BSEV01000047">
    <property type="protein sequence ID" value="GLK15288.1"/>
    <property type="molecule type" value="Genomic_DNA"/>
</dbReference>
<dbReference type="CDD" id="cd00685">
    <property type="entry name" value="Trans_IPPS_HT"/>
    <property type="match status" value="1"/>
</dbReference>
<dbReference type="Gene3D" id="1.10.600.10">
    <property type="entry name" value="Farnesyl Diphosphate Synthase"/>
    <property type="match status" value="1"/>
</dbReference>
<dbReference type="RefSeq" id="WP_271223507.1">
    <property type="nucleotide sequence ID" value="NZ_BAAAVD010000022.1"/>
</dbReference>
<comment type="caution">
    <text evidence="5">The sequence shown here is derived from an EMBL/GenBank/DDBJ whole genome shotgun (WGS) entry which is preliminary data.</text>
</comment>
<feature type="compositionally biased region" description="Low complexity" evidence="4">
    <location>
        <begin position="45"/>
        <end position="67"/>
    </location>
</feature>
<dbReference type="GO" id="GO:0004659">
    <property type="term" value="F:prenyltransferase activity"/>
    <property type="evidence" value="ECO:0007669"/>
    <property type="project" value="InterPro"/>
</dbReference>
<dbReference type="PANTHER" id="PTHR12001:SF86">
    <property type="entry name" value="GERANYLGERANYL DIPHOSPHATE SYNTHASE"/>
    <property type="match status" value="1"/>
</dbReference>
<dbReference type="NCBIfam" id="NF041169">
    <property type="entry name" value="f2_encap_cargo4"/>
    <property type="match status" value="1"/>
</dbReference>
<feature type="region of interest" description="Disordered" evidence="4">
    <location>
        <begin position="1"/>
        <end position="75"/>
    </location>
</feature>
<name>A0A9W6IBU9_9ACTN</name>
<keyword evidence="2" id="KW-0460">Magnesium</keyword>
<gene>
    <name evidence="5" type="ORF">GCM10017600_87010</name>
</gene>
<dbReference type="SFLD" id="SFLDG01017">
    <property type="entry name" value="Polyprenyl_Transferase_Like"/>
    <property type="match status" value="1"/>
</dbReference>
<protein>
    <submittedName>
        <fullName evidence="5">Dimethylallyltransferase</fullName>
    </submittedName>
</protein>
<accession>A0A9W6IBU9</accession>
<organism evidence="5 6">
    <name type="scientific">Streptosporangium carneum</name>
    <dbReference type="NCBI Taxonomy" id="47481"/>
    <lineage>
        <taxon>Bacteria</taxon>
        <taxon>Bacillati</taxon>
        <taxon>Actinomycetota</taxon>
        <taxon>Actinomycetes</taxon>
        <taxon>Streptosporangiales</taxon>
        <taxon>Streptosporangiaceae</taxon>
        <taxon>Streptosporangium</taxon>
    </lineage>
</organism>
<dbReference type="SFLD" id="SFLDS00005">
    <property type="entry name" value="Isoprenoid_Synthase_Type_I"/>
    <property type="match status" value="1"/>
</dbReference>
<dbReference type="InterPro" id="IPR033749">
    <property type="entry name" value="Polyprenyl_synt_CS"/>
</dbReference>
<dbReference type="InterPro" id="IPR008949">
    <property type="entry name" value="Isoprenoid_synthase_dom_sf"/>
</dbReference>